<dbReference type="EMBL" id="JAOAOG010000232">
    <property type="protein sequence ID" value="KAJ6238730.1"/>
    <property type="molecule type" value="Genomic_DNA"/>
</dbReference>
<sequence length="534" mass="62370">MYQQTKTKNKQYQSNSITMIKEEAKISKQSESTVPIGLPSLKCEICSTENAEFYCSECLLRYCQKCEDQAHSSLMKKKHEKFIVKNIFVQNQKKEKENYLEKKNKNEKESEKEKEKHSEKIINKEFQGETTNSKNEIHKPNLRIQKQEAFNTLFEIYRKISEQVKRTKITINIKTNKTKNFKKKPKQTPLEEIRSCLVLKPTVRWEPIYRYTHKDPTFRLHAEIMDFYEAIAPTEEDKKIREGIIKRVTKIIQKKWKNATVVIYGSYACGCYLPTSDIDLSVLITNIPERCEKLVLQLGSILRSKKHSKQFTAVSLIRSAKVPIVKLKDKASGIPIDISFNLFSCQRAVALTKQQIRTYPPLLPLLLVIKLFLKQHDLNEPFYGGIGSYSLMLMIVSHLQMHPCANEMPAIANLGKLLIDFFDLYANFNYITTGISIANNGYYFNKQLVGVFDINQPHLPYLQDPLDSRNNTTRSTYAILECREAFASAFESIKQNYNLKSILNINNQTYWDYDYQVEYYSRKKNRKKNRSNFH</sequence>
<dbReference type="PROSITE" id="PS50119">
    <property type="entry name" value="ZF_BBOX"/>
    <property type="match status" value="1"/>
</dbReference>
<gene>
    <name evidence="6" type="ORF">M0813_25955</name>
</gene>
<dbReference type="InterPro" id="IPR002058">
    <property type="entry name" value="PAP_assoc"/>
</dbReference>
<dbReference type="Pfam" id="PF22600">
    <property type="entry name" value="MTPAP-like_central"/>
    <property type="match status" value="1"/>
</dbReference>
<dbReference type="InterPro" id="IPR000315">
    <property type="entry name" value="Znf_B-box"/>
</dbReference>
<evidence type="ECO:0000313" key="6">
    <source>
        <dbReference type="EMBL" id="KAJ6238730.1"/>
    </source>
</evidence>
<dbReference type="Gene3D" id="3.30.460.10">
    <property type="entry name" value="Beta Polymerase, domain 2"/>
    <property type="match status" value="1"/>
</dbReference>
<evidence type="ECO:0000259" key="5">
    <source>
        <dbReference type="PROSITE" id="PS50119"/>
    </source>
</evidence>
<dbReference type="PANTHER" id="PTHR23092:SF15">
    <property type="entry name" value="INACTIVE NON-CANONICAL POLY(A) RNA POLYMERASE PROTEIN TRF4-2-RELATED"/>
    <property type="match status" value="1"/>
</dbReference>
<keyword evidence="3" id="KW-0863">Zinc-finger</keyword>
<accession>A0ABQ8Y2D4</accession>
<dbReference type="Proteomes" id="UP001150062">
    <property type="component" value="Unassembled WGS sequence"/>
</dbReference>
<evidence type="ECO:0000313" key="7">
    <source>
        <dbReference type="Proteomes" id="UP001150062"/>
    </source>
</evidence>
<dbReference type="InterPro" id="IPR045862">
    <property type="entry name" value="Trf4-like"/>
</dbReference>
<keyword evidence="2" id="KW-0460">Magnesium</keyword>
<reference evidence="6" key="1">
    <citation type="submission" date="2022-08" db="EMBL/GenBank/DDBJ databases">
        <title>Novel sulfate-reducing endosymbionts in the free-living metamonad Anaeramoeba.</title>
        <authorList>
            <person name="Jerlstrom-Hultqvist J."/>
            <person name="Cepicka I."/>
            <person name="Gallot-Lavallee L."/>
            <person name="Salas-Leiva D."/>
            <person name="Curtis B.A."/>
            <person name="Zahonova K."/>
            <person name="Pipaliya S."/>
            <person name="Dacks J."/>
            <person name="Roger A.J."/>
        </authorList>
    </citation>
    <scope>NUCLEOTIDE SEQUENCE</scope>
    <source>
        <strain evidence="6">Schooner1</strain>
    </source>
</reference>
<dbReference type="Pfam" id="PF00643">
    <property type="entry name" value="zf-B_box"/>
    <property type="match status" value="1"/>
</dbReference>
<proteinExistence type="predicted"/>
<keyword evidence="3" id="KW-0862">Zinc</keyword>
<comment type="caution">
    <text evidence="6">The sequence shown here is derived from an EMBL/GenBank/DDBJ whole genome shotgun (WGS) entry which is preliminary data.</text>
</comment>
<keyword evidence="7" id="KW-1185">Reference proteome</keyword>
<feature type="region of interest" description="Disordered" evidence="4">
    <location>
        <begin position="98"/>
        <end position="137"/>
    </location>
</feature>
<dbReference type="Gene3D" id="4.10.640.40">
    <property type="entry name" value="Cytoplasmic polyadenylation element-binding protein, ZZ domain"/>
    <property type="match status" value="1"/>
</dbReference>
<dbReference type="CDD" id="cd05402">
    <property type="entry name" value="NT_PAP_TUTase"/>
    <property type="match status" value="1"/>
</dbReference>
<dbReference type="SUPFAM" id="SSF81301">
    <property type="entry name" value="Nucleotidyltransferase"/>
    <property type="match status" value="1"/>
</dbReference>
<evidence type="ECO:0000256" key="1">
    <source>
        <dbReference type="ARBA" id="ARBA00022723"/>
    </source>
</evidence>
<evidence type="ECO:0000256" key="4">
    <source>
        <dbReference type="SAM" id="MobiDB-lite"/>
    </source>
</evidence>
<name>A0ABQ8Y2D4_9EUKA</name>
<dbReference type="InterPro" id="IPR043519">
    <property type="entry name" value="NT_sf"/>
</dbReference>
<organism evidence="6 7">
    <name type="scientific">Anaeramoeba flamelloides</name>
    <dbReference type="NCBI Taxonomy" id="1746091"/>
    <lineage>
        <taxon>Eukaryota</taxon>
        <taxon>Metamonada</taxon>
        <taxon>Anaeramoebidae</taxon>
        <taxon>Anaeramoeba</taxon>
    </lineage>
</organism>
<dbReference type="SUPFAM" id="SSF81631">
    <property type="entry name" value="PAP/OAS1 substrate-binding domain"/>
    <property type="match status" value="1"/>
</dbReference>
<dbReference type="Pfam" id="PF03828">
    <property type="entry name" value="PAP_assoc"/>
    <property type="match status" value="1"/>
</dbReference>
<keyword evidence="1" id="KW-0479">Metal-binding</keyword>
<evidence type="ECO:0000256" key="3">
    <source>
        <dbReference type="PROSITE-ProRule" id="PRU00024"/>
    </source>
</evidence>
<protein>
    <submittedName>
        <fullName evidence="6">Inactive non-canonical poly(A) RNA polymerase protein trf4-2-related</fullName>
    </submittedName>
</protein>
<dbReference type="Gene3D" id="1.10.1410.10">
    <property type="match status" value="1"/>
</dbReference>
<feature type="domain" description="B box-type" evidence="5">
    <location>
        <begin position="38"/>
        <end position="84"/>
    </location>
</feature>
<dbReference type="InterPro" id="IPR038446">
    <property type="entry name" value="CEBP_ZZ_sf"/>
</dbReference>
<feature type="compositionally biased region" description="Basic and acidic residues" evidence="4">
    <location>
        <begin position="98"/>
        <end position="127"/>
    </location>
</feature>
<dbReference type="PANTHER" id="PTHR23092">
    <property type="entry name" value="POLY(A) RNA POLYMERASE"/>
    <property type="match status" value="1"/>
</dbReference>
<evidence type="ECO:0000256" key="2">
    <source>
        <dbReference type="ARBA" id="ARBA00022842"/>
    </source>
</evidence>
<dbReference type="InterPro" id="IPR054708">
    <property type="entry name" value="MTPAP-like_central"/>
</dbReference>